<dbReference type="InterPro" id="IPR009959">
    <property type="entry name" value="Cyclase_SnoaL-like"/>
</dbReference>
<dbReference type="RefSeq" id="WP_131944861.1">
    <property type="nucleotide sequence ID" value="NZ_BAAAMX010000013.1"/>
</dbReference>
<dbReference type="Proteomes" id="UP000295431">
    <property type="component" value="Unassembled WGS sequence"/>
</dbReference>
<organism evidence="1 2">
    <name type="scientific">Actinomadura bangladeshensis</name>
    <dbReference type="NCBI Taxonomy" id="453573"/>
    <lineage>
        <taxon>Bacteria</taxon>
        <taxon>Bacillati</taxon>
        <taxon>Actinomycetota</taxon>
        <taxon>Actinomycetes</taxon>
        <taxon>Streptosporangiales</taxon>
        <taxon>Thermomonosporaceae</taxon>
        <taxon>Actinomadura</taxon>
    </lineage>
</organism>
<comment type="caution">
    <text evidence="1">The sequence shown here is derived from an EMBL/GenBank/DDBJ whole genome shotgun (WGS) entry which is preliminary data.</text>
</comment>
<name>A0A4R4N5R5_9ACTN</name>
<proteinExistence type="predicted"/>
<reference evidence="1 2" key="1">
    <citation type="submission" date="2019-03" db="EMBL/GenBank/DDBJ databases">
        <title>Draft genome sequences of novel Actinobacteria.</title>
        <authorList>
            <person name="Sahin N."/>
            <person name="Ay H."/>
            <person name="Saygin H."/>
        </authorList>
    </citation>
    <scope>NUCLEOTIDE SEQUENCE [LARGE SCALE GENOMIC DNA]</scope>
    <source>
        <strain evidence="1 2">DSM 45347</strain>
    </source>
</reference>
<gene>
    <name evidence="1" type="ORF">E1284_37290</name>
</gene>
<keyword evidence="2" id="KW-1185">Reference proteome</keyword>
<dbReference type="EMBL" id="SMJW01000354">
    <property type="protein sequence ID" value="TDC04169.1"/>
    <property type="molecule type" value="Genomic_DNA"/>
</dbReference>
<dbReference type="InterPro" id="IPR032710">
    <property type="entry name" value="NTF2-like_dom_sf"/>
</dbReference>
<accession>A0A4R4N5R5</accession>
<dbReference type="Gene3D" id="3.10.450.50">
    <property type="match status" value="1"/>
</dbReference>
<dbReference type="Pfam" id="PF07366">
    <property type="entry name" value="SnoaL"/>
    <property type="match status" value="1"/>
</dbReference>
<evidence type="ECO:0000313" key="1">
    <source>
        <dbReference type="EMBL" id="TDC04169.1"/>
    </source>
</evidence>
<dbReference type="SUPFAM" id="SSF54427">
    <property type="entry name" value="NTF2-like"/>
    <property type="match status" value="1"/>
</dbReference>
<evidence type="ECO:0000313" key="2">
    <source>
        <dbReference type="Proteomes" id="UP000295431"/>
    </source>
</evidence>
<dbReference type="OrthoDB" id="4153705at2"/>
<sequence>MDPLDALYRRWLFEVWQGDYAAAGDILAPGFTGHWPDLEVHGPAEAAEQVRRSHEYFTDVSTALDAGPVIGPAPGSPAGSAAGPSQGDGMVAAAWSFHGSYRGGIPGATAAPGTRVSFRGHDLFRAEGGRFTEYWVVSDALGLMTALGALG</sequence>
<dbReference type="GO" id="GO:0030638">
    <property type="term" value="P:polyketide metabolic process"/>
    <property type="evidence" value="ECO:0007669"/>
    <property type="project" value="InterPro"/>
</dbReference>
<dbReference type="AlphaFoldDB" id="A0A4R4N5R5"/>
<protein>
    <submittedName>
        <fullName evidence="1">Uncharacterized protein</fullName>
    </submittedName>
</protein>